<dbReference type="PROSITE" id="PS50942">
    <property type="entry name" value="ENTH"/>
    <property type="match status" value="1"/>
</dbReference>
<feature type="compositionally biased region" description="Polar residues" evidence="1">
    <location>
        <begin position="451"/>
        <end position="472"/>
    </location>
</feature>
<protein>
    <recommendedName>
        <fullName evidence="2">ENTH domain-containing protein</fullName>
    </recommendedName>
</protein>
<dbReference type="GO" id="GO:0030125">
    <property type="term" value="C:clathrin vesicle coat"/>
    <property type="evidence" value="ECO:0007669"/>
    <property type="project" value="TreeGrafter"/>
</dbReference>
<dbReference type="OrthoDB" id="4033880at2759"/>
<reference evidence="3 4" key="2">
    <citation type="journal article" date="2012" name="Open Biol.">
        <title>Characteristics of nucleosomes and linker DNA regions on the genome of the basidiomycete Mixia osmundae revealed by mono- and dinucleosome mapping.</title>
        <authorList>
            <person name="Nishida H."/>
            <person name="Kondo S."/>
            <person name="Matsumoto T."/>
            <person name="Suzuki Y."/>
            <person name="Yoshikawa H."/>
            <person name="Taylor T.D."/>
            <person name="Sugiyama J."/>
        </authorList>
    </citation>
    <scope>NUCLEOTIDE SEQUENCE [LARGE SCALE GENOMIC DNA]</scope>
    <source>
        <strain evidence="4">CBS 9802 / IAM 14324 / JCM 22182 / KY 12970</strain>
    </source>
</reference>
<evidence type="ECO:0000313" key="4">
    <source>
        <dbReference type="Proteomes" id="UP000009131"/>
    </source>
</evidence>
<dbReference type="eggNOG" id="KOG2056">
    <property type="taxonomic scope" value="Eukaryota"/>
</dbReference>
<dbReference type="CDD" id="cd16992">
    <property type="entry name" value="ENTH_Ent3"/>
    <property type="match status" value="1"/>
</dbReference>
<evidence type="ECO:0000256" key="1">
    <source>
        <dbReference type="SAM" id="MobiDB-lite"/>
    </source>
</evidence>
<dbReference type="InParanoid" id="G7E2I9"/>
<evidence type="ECO:0000313" key="3">
    <source>
        <dbReference type="EMBL" id="GAA97049.1"/>
    </source>
</evidence>
<feature type="region of interest" description="Disordered" evidence="1">
    <location>
        <begin position="298"/>
        <end position="321"/>
    </location>
</feature>
<dbReference type="GO" id="GO:0006897">
    <property type="term" value="P:endocytosis"/>
    <property type="evidence" value="ECO:0007669"/>
    <property type="project" value="TreeGrafter"/>
</dbReference>
<dbReference type="OMA" id="CIYARFM"/>
<feature type="compositionally biased region" description="Acidic residues" evidence="1">
    <location>
        <begin position="228"/>
        <end position="237"/>
    </location>
</feature>
<gene>
    <name evidence="3" type="primary">Mo03724</name>
    <name evidence="3" type="ORF">E5Q_03724</name>
</gene>
<evidence type="ECO:0000259" key="2">
    <source>
        <dbReference type="PROSITE" id="PS50942"/>
    </source>
</evidence>
<sequence length="492" mass="52851">MDFIESLAKQASQITMYDVKSMYNQAKNVVLNYTEMEAKVREATNDDPWGASSTSMTEIAQATNDYALFNEIMPTIYSRFTEKEAHQWRQIYKALQLLEYLVKHGSERVVDDARTHVAMIKILRNFHYIDEKGKDQGINVRNRSKELADLLSDIDRVRQERRKARAAKTKYAGTGNSSNGPSFTTASGSKYGGFGSDSYTGPSSSRWDEPVTHSYNDAASTAKRQDKDWEEYDEGEDDRAPARSSSTHTTTTAAKAKTATPAKPAPVKEVDLFDFGDDEPAPALAPAAAATIADDDFDDFQSAPVSPPVPAAMPAPAQPQAASRPQAAKPTFFDMMNQSPVKSQPAAASPAPTMTPLRASPASAVSPLPAQQRAQSALAPQPMMQPMTARPSTAAPMTAKPNYMAAAAPMPSYGNGAPTYRSSSQLQATAQASLPASTKADAFDDLLDFMGSSSKKPTGSNQTSMASLAAQKSSSSIWQSSGGSTGNNSSLF</sequence>
<dbReference type="GO" id="GO:0005886">
    <property type="term" value="C:plasma membrane"/>
    <property type="evidence" value="ECO:0007669"/>
    <property type="project" value="TreeGrafter"/>
</dbReference>
<organism evidence="3 4">
    <name type="scientific">Mixia osmundae (strain CBS 9802 / IAM 14324 / JCM 22182 / KY 12970)</name>
    <dbReference type="NCBI Taxonomy" id="764103"/>
    <lineage>
        <taxon>Eukaryota</taxon>
        <taxon>Fungi</taxon>
        <taxon>Dikarya</taxon>
        <taxon>Basidiomycota</taxon>
        <taxon>Pucciniomycotina</taxon>
        <taxon>Mixiomycetes</taxon>
        <taxon>Mixiales</taxon>
        <taxon>Mixiaceae</taxon>
        <taxon>Mixia</taxon>
    </lineage>
</organism>
<keyword evidence="4" id="KW-1185">Reference proteome</keyword>
<dbReference type="InterPro" id="IPR008942">
    <property type="entry name" value="ENTH_VHS"/>
</dbReference>
<feature type="compositionally biased region" description="Polar residues" evidence="1">
    <location>
        <begin position="174"/>
        <end position="184"/>
    </location>
</feature>
<dbReference type="SUPFAM" id="SSF48464">
    <property type="entry name" value="ENTH/VHS domain"/>
    <property type="match status" value="1"/>
</dbReference>
<dbReference type="STRING" id="764103.G7E2I9"/>
<feature type="compositionally biased region" description="Pro residues" evidence="1">
    <location>
        <begin position="305"/>
        <end position="317"/>
    </location>
</feature>
<comment type="caution">
    <text evidence="3">The sequence shown here is derived from an EMBL/GenBank/DDBJ whole genome shotgun (WGS) entry which is preliminary data.</text>
</comment>
<proteinExistence type="predicted"/>
<dbReference type="GO" id="GO:0030276">
    <property type="term" value="F:clathrin binding"/>
    <property type="evidence" value="ECO:0007669"/>
    <property type="project" value="TreeGrafter"/>
</dbReference>
<dbReference type="SMART" id="SM00273">
    <property type="entry name" value="ENTH"/>
    <property type="match status" value="1"/>
</dbReference>
<dbReference type="GO" id="GO:0005829">
    <property type="term" value="C:cytosol"/>
    <property type="evidence" value="ECO:0007669"/>
    <property type="project" value="GOC"/>
</dbReference>
<feature type="compositionally biased region" description="Low complexity" evidence="1">
    <location>
        <begin position="340"/>
        <end position="370"/>
    </location>
</feature>
<dbReference type="AlphaFoldDB" id="G7E2I9"/>
<name>G7E2I9_MIXOS</name>
<dbReference type="GO" id="GO:0005768">
    <property type="term" value="C:endosome"/>
    <property type="evidence" value="ECO:0007669"/>
    <property type="project" value="TreeGrafter"/>
</dbReference>
<dbReference type="FunCoup" id="G7E2I9">
    <property type="interactions" value="220"/>
</dbReference>
<feature type="region of interest" description="Disordered" evidence="1">
    <location>
        <begin position="340"/>
        <end position="394"/>
    </location>
</feature>
<feature type="region of interest" description="Disordered" evidence="1">
    <location>
        <begin position="161"/>
        <end position="184"/>
    </location>
</feature>
<dbReference type="HOGENOM" id="CLU_040577_0_0_1"/>
<feature type="domain" description="ENTH" evidence="2">
    <location>
        <begin position="28"/>
        <end position="161"/>
    </location>
</feature>
<dbReference type="FunFam" id="1.25.40.90:FF:000006">
    <property type="entry name" value="Clathrin interactor 1"/>
    <property type="match status" value="1"/>
</dbReference>
<dbReference type="EMBL" id="BABT02000110">
    <property type="protein sequence ID" value="GAA97049.1"/>
    <property type="molecule type" value="Genomic_DNA"/>
</dbReference>
<feature type="region of interest" description="Disordered" evidence="1">
    <location>
        <begin position="198"/>
        <end position="265"/>
    </location>
</feature>
<dbReference type="InterPro" id="IPR013809">
    <property type="entry name" value="ENTH"/>
</dbReference>
<dbReference type="Proteomes" id="UP000009131">
    <property type="component" value="Unassembled WGS sequence"/>
</dbReference>
<dbReference type="PANTHER" id="PTHR12276">
    <property type="entry name" value="EPSIN/ENT-RELATED"/>
    <property type="match status" value="1"/>
</dbReference>
<feature type="region of interest" description="Disordered" evidence="1">
    <location>
        <begin position="448"/>
        <end position="492"/>
    </location>
</feature>
<reference evidence="3 4" key="1">
    <citation type="journal article" date="2011" name="J. Gen. Appl. Microbiol.">
        <title>Draft genome sequencing of the enigmatic basidiomycete Mixia osmundae.</title>
        <authorList>
            <person name="Nishida H."/>
            <person name="Nagatsuka Y."/>
            <person name="Sugiyama J."/>
        </authorList>
    </citation>
    <scope>NUCLEOTIDE SEQUENCE [LARGE SCALE GENOMIC DNA]</scope>
    <source>
        <strain evidence="4">CBS 9802 / IAM 14324 / JCM 22182 / KY 12970</strain>
    </source>
</reference>
<feature type="compositionally biased region" description="Low complexity" evidence="1">
    <location>
        <begin position="249"/>
        <end position="262"/>
    </location>
</feature>
<dbReference type="GO" id="GO:0006895">
    <property type="term" value="P:Golgi to endosome transport"/>
    <property type="evidence" value="ECO:0007669"/>
    <property type="project" value="TreeGrafter"/>
</dbReference>
<dbReference type="PANTHER" id="PTHR12276:SF45">
    <property type="entry name" value="CLATHRIN INTERACTOR 1"/>
    <property type="match status" value="1"/>
</dbReference>
<feature type="compositionally biased region" description="Low complexity" evidence="1">
    <location>
        <begin position="473"/>
        <end position="492"/>
    </location>
</feature>
<accession>G7E2I9</accession>
<dbReference type="Gene3D" id="1.25.40.90">
    <property type="match status" value="1"/>
</dbReference>
<dbReference type="GO" id="GO:0005543">
    <property type="term" value="F:phospholipid binding"/>
    <property type="evidence" value="ECO:0007669"/>
    <property type="project" value="TreeGrafter"/>
</dbReference>
<dbReference type="RefSeq" id="XP_014565484.1">
    <property type="nucleotide sequence ID" value="XM_014709998.1"/>
</dbReference>
<dbReference type="Pfam" id="PF01417">
    <property type="entry name" value="ENTH"/>
    <property type="match status" value="1"/>
</dbReference>